<accession>A0A8H7ULQ0</accession>
<dbReference type="OrthoDB" id="2434584at2759"/>
<reference evidence="2" key="1">
    <citation type="submission" date="2020-12" db="EMBL/GenBank/DDBJ databases">
        <title>Metabolic potential, ecology and presence of endohyphal bacteria is reflected in genomic diversity of Mucoromycotina.</title>
        <authorList>
            <person name="Muszewska A."/>
            <person name="Okrasinska A."/>
            <person name="Steczkiewicz K."/>
            <person name="Drgas O."/>
            <person name="Orlowska M."/>
            <person name="Perlinska-Lenart U."/>
            <person name="Aleksandrzak-Piekarczyk T."/>
            <person name="Szatraj K."/>
            <person name="Zielenkiewicz U."/>
            <person name="Pilsyk S."/>
            <person name="Malc E."/>
            <person name="Mieczkowski P."/>
            <person name="Kruszewska J.S."/>
            <person name="Biernat P."/>
            <person name="Pawlowska J."/>
        </authorList>
    </citation>
    <scope>NUCLEOTIDE SEQUENCE</scope>
    <source>
        <strain evidence="2">WA0000051536</strain>
    </source>
</reference>
<gene>
    <name evidence="2" type="ORF">INT44_005510</name>
</gene>
<keyword evidence="1" id="KW-0472">Membrane</keyword>
<comment type="caution">
    <text evidence="2">The sequence shown here is derived from an EMBL/GenBank/DDBJ whole genome shotgun (WGS) entry which is preliminary data.</text>
</comment>
<organism evidence="2 3">
    <name type="scientific">Umbelopsis vinacea</name>
    <dbReference type="NCBI Taxonomy" id="44442"/>
    <lineage>
        <taxon>Eukaryota</taxon>
        <taxon>Fungi</taxon>
        <taxon>Fungi incertae sedis</taxon>
        <taxon>Mucoromycota</taxon>
        <taxon>Mucoromycotina</taxon>
        <taxon>Umbelopsidomycetes</taxon>
        <taxon>Umbelopsidales</taxon>
        <taxon>Umbelopsidaceae</taxon>
        <taxon>Umbelopsis</taxon>
    </lineage>
</organism>
<evidence type="ECO:0000313" key="2">
    <source>
        <dbReference type="EMBL" id="KAG2187820.1"/>
    </source>
</evidence>
<proteinExistence type="predicted"/>
<keyword evidence="1" id="KW-1133">Transmembrane helix</keyword>
<protein>
    <submittedName>
        <fullName evidence="2">Uncharacterized protein</fullName>
    </submittedName>
</protein>
<dbReference type="EMBL" id="JAEPRA010000003">
    <property type="protein sequence ID" value="KAG2187820.1"/>
    <property type="molecule type" value="Genomic_DNA"/>
</dbReference>
<sequence>MCYGIEVIAWDLLVIVAIIMLIVWILGLVHVYTIPTGGLFHIFIVLAVIFLIAWIFVRCCGCGGRYRRRRGAAGGPIV</sequence>
<dbReference type="Proteomes" id="UP000612746">
    <property type="component" value="Unassembled WGS sequence"/>
</dbReference>
<feature type="transmembrane region" description="Helical" evidence="1">
    <location>
        <begin position="12"/>
        <end position="32"/>
    </location>
</feature>
<dbReference type="AlphaFoldDB" id="A0A8H7ULQ0"/>
<keyword evidence="3" id="KW-1185">Reference proteome</keyword>
<keyword evidence="1" id="KW-0812">Transmembrane</keyword>
<feature type="transmembrane region" description="Helical" evidence="1">
    <location>
        <begin position="38"/>
        <end position="60"/>
    </location>
</feature>
<evidence type="ECO:0000256" key="1">
    <source>
        <dbReference type="SAM" id="Phobius"/>
    </source>
</evidence>
<evidence type="ECO:0000313" key="3">
    <source>
        <dbReference type="Proteomes" id="UP000612746"/>
    </source>
</evidence>
<name>A0A8H7ULQ0_9FUNG</name>